<organism evidence="2 3">
    <name type="scientific">Undibacterium griseum</name>
    <dbReference type="NCBI Taxonomy" id="2762295"/>
    <lineage>
        <taxon>Bacteria</taxon>
        <taxon>Pseudomonadati</taxon>
        <taxon>Pseudomonadota</taxon>
        <taxon>Betaproteobacteria</taxon>
        <taxon>Burkholderiales</taxon>
        <taxon>Oxalobacteraceae</taxon>
        <taxon>Undibacterium</taxon>
    </lineage>
</organism>
<evidence type="ECO:0000313" key="2">
    <source>
        <dbReference type="EMBL" id="MBC3886574.1"/>
    </source>
</evidence>
<name>A0ABR6YRP5_9BURK</name>
<dbReference type="EMBL" id="JACOGC010000009">
    <property type="protein sequence ID" value="MBC3886574.1"/>
    <property type="molecule type" value="Genomic_DNA"/>
</dbReference>
<keyword evidence="3" id="KW-1185">Reference proteome</keyword>
<proteinExistence type="predicted"/>
<accession>A0ABR6YRP5</accession>
<protein>
    <submittedName>
        <fullName evidence="2">Type I addiction module toxin, SymE family</fullName>
    </submittedName>
</protein>
<evidence type="ECO:0000259" key="1">
    <source>
        <dbReference type="Pfam" id="PF08845"/>
    </source>
</evidence>
<feature type="domain" description="Toxin SymE-like" evidence="1">
    <location>
        <begin position="1"/>
        <end position="30"/>
    </location>
</feature>
<dbReference type="Pfam" id="PF08845">
    <property type="entry name" value="SymE_toxin"/>
    <property type="match status" value="1"/>
</dbReference>
<sequence length="31" mass="3543">MRGLWLAQAGFLPQARIRVRVMRGCLVITTE</sequence>
<comment type="caution">
    <text evidence="2">The sequence shown here is derived from an EMBL/GenBank/DDBJ whole genome shotgun (WGS) entry which is preliminary data.</text>
</comment>
<evidence type="ECO:0000313" key="3">
    <source>
        <dbReference type="Proteomes" id="UP000613113"/>
    </source>
</evidence>
<gene>
    <name evidence="2" type="ORF">H8K27_15715</name>
</gene>
<dbReference type="InterPro" id="IPR014944">
    <property type="entry name" value="Toxin_SymE-like"/>
</dbReference>
<dbReference type="Proteomes" id="UP000613113">
    <property type="component" value="Unassembled WGS sequence"/>
</dbReference>
<reference evidence="2 3" key="1">
    <citation type="submission" date="2020-08" db="EMBL/GenBank/DDBJ databases">
        <title>Novel species isolated from subtropical streams in China.</title>
        <authorList>
            <person name="Lu H."/>
        </authorList>
    </citation>
    <scope>NUCLEOTIDE SEQUENCE [LARGE SCALE GENOMIC DNA]</scope>
    <source>
        <strain evidence="2 3">FT31W</strain>
    </source>
</reference>